<organism evidence="3 4">
    <name type="scientific">Kitasatospora arboriphila</name>
    <dbReference type="NCBI Taxonomy" id="258052"/>
    <lineage>
        <taxon>Bacteria</taxon>
        <taxon>Bacillati</taxon>
        <taxon>Actinomycetota</taxon>
        <taxon>Actinomycetes</taxon>
        <taxon>Kitasatosporales</taxon>
        <taxon>Streptomycetaceae</taxon>
        <taxon>Kitasatospora</taxon>
    </lineage>
</organism>
<keyword evidence="2" id="KW-0732">Signal</keyword>
<name>A0ABP4DV30_9ACTN</name>
<comment type="caution">
    <text evidence="3">The sequence shown here is derived from an EMBL/GenBank/DDBJ whole genome shotgun (WGS) entry which is preliminary data.</text>
</comment>
<evidence type="ECO:0000313" key="4">
    <source>
        <dbReference type="Proteomes" id="UP001499987"/>
    </source>
</evidence>
<feature type="chain" id="PRO_5045433359" evidence="2">
    <location>
        <begin position="30"/>
        <end position="86"/>
    </location>
</feature>
<dbReference type="Proteomes" id="UP001499987">
    <property type="component" value="Unassembled WGS sequence"/>
</dbReference>
<evidence type="ECO:0000256" key="1">
    <source>
        <dbReference type="SAM" id="MobiDB-lite"/>
    </source>
</evidence>
<accession>A0ABP4DV30</accession>
<gene>
    <name evidence="3" type="ORF">GCM10009663_01010</name>
</gene>
<keyword evidence="4" id="KW-1185">Reference proteome</keyword>
<evidence type="ECO:0000313" key="3">
    <source>
        <dbReference type="EMBL" id="GAA1069288.1"/>
    </source>
</evidence>
<protein>
    <submittedName>
        <fullName evidence="3">Uncharacterized protein</fullName>
    </submittedName>
</protein>
<reference evidence="4" key="1">
    <citation type="journal article" date="2019" name="Int. J. Syst. Evol. Microbiol.">
        <title>The Global Catalogue of Microorganisms (GCM) 10K type strain sequencing project: providing services to taxonomists for standard genome sequencing and annotation.</title>
        <authorList>
            <consortium name="The Broad Institute Genomics Platform"/>
            <consortium name="The Broad Institute Genome Sequencing Center for Infectious Disease"/>
            <person name="Wu L."/>
            <person name="Ma J."/>
        </authorList>
    </citation>
    <scope>NUCLEOTIDE SEQUENCE [LARGE SCALE GENOMIC DNA]</scope>
    <source>
        <strain evidence="4">JCM 13002</strain>
    </source>
</reference>
<dbReference type="EMBL" id="BAAALD010000001">
    <property type="protein sequence ID" value="GAA1069288.1"/>
    <property type="molecule type" value="Genomic_DNA"/>
</dbReference>
<sequence>MTLRAAEASAGASAAFAPFAVLAVSAAEAEPAAPSDNAPAAASASAAVPILRAVPIVIPPYGPAPGLPRGPATTLRSTDKHRIGNG</sequence>
<feature type="region of interest" description="Disordered" evidence="1">
    <location>
        <begin position="60"/>
        <end position="86"/>
    </location>
</feature>
<evidence type="ECO:0000256" key="2">
    <source>
        <dbReference type="SAM" id="SignalP"/>
    </source>
</evidence>
<proteinExistence type="predicted"/>
<feature type="signal peptide" evidence="2">
    <location>
        <begin position="1"/>
        <end position="29"/>
    </location>
</feature>
<feature type="compositionally biased region" description="Basic and acidic residues" evidence="1">
    <location>
        <begin position="77"/>
        <end position="86"/>
    </location>
</feature>